<keyword evidence="2" id="KW-1185">Reference proteome</keyword>
<proteinExistence type="predicted"/>
<protein>
    <submittedName>
        <fullName evidence="1">Uncharacterized protein</fullName>
    </submittedName>
</protein>
<accession>A0AAV0LRY6</accession>
<name>A0AAV0LRY6_9ROSI</name>
<gene>
    <name evidence="1" type="ORF">LITE_LOCUS25010</name>
</gene>
<reference evidence="1" key="1">
    <citation type="submission" date="2022-08" db="EMBL/GenBank/DDBJ databases">
        <authorList>
            <person name="Gutierrez-Valencia J."/>
        </authorList>
    </citation>
    <scope>NUCLEOTIDE SEQUENCE</scope>
</reference>
<dbReference type="AlphaFoldDB" id="A0AAV0LRY6"/>
<dbReference type="Proteomes" id="UP001154282">
    <property type="component" value="Unassembled WGS sequence"/>
</dbReference>
<evidence type="ECO:0000313" key="1">
    <source>
        <dbReference type="EMBL" id="CAI0436256.1"/>
    </source>
</evidence>
<organism evidence="1 2">
    <name type="scientific">Linum tenue</name>
    <dbReference type="NCBI Taxonomy" id="586396"/>
    <lineage>
        <taxon>Eukaryota</taxon>
        <taxon>Viridiplantae</taxon>
        <taxon>Streptophyta</taxon>
        <taxon>Embryophyta</taxon>
        <taxon>Tracheophyta</taxon>
        <taxon>Spermatophyta</taxon>
        <taxon>Magnoliopsida</taxon>
        <taxon>eudicotyledons</taxon>
        <taxon>Gunneridae</taxon>
        <taxon>Pentapetalae</taxon>
        <taxon>rosids</taxon>
        <taxon>fabids</taxon>
        <taxon>Malpighiales</taxon>
        <taxon>Linaceae</taxon>
        <taxon>Linum</taxon>
    </lineage>
</organism>
<comment type="caution">
    <text evidence="1">The sequence shown here is derived from an EMBL/GenBank/DDBJ whole genome shotgun (WGS) entry which is preliminary data.</text>
</comment>
<evidence type="ECO:0000313" key="2">
    <source>
        <dbReference type="Proteomes" id="UP001154282"/>
    </source>
</evidence>
<dbReference type="EMBL" id="CAMGYJ010000006">
    <property type="protein sequence ID" value="CAI0436256.1"/>
    <property type="molecule type" value="Genomic_DNA"/>
</dbReference>
<sequence length="120" mass="13011">MATCTFTAGPGTTTEGSTMWLSGRSLRGGSSPTSSGRPSGCVRCPPMMVVVLASIRIGKIWAKGGGSTRRTFFGLRRRTVFILELFKRIEINTGQSGKCSRFFFLELFSSYLCLNKVGAI</sequence>